<dbReference type="EMBL" id="CAAALY010273358">
    <property type="protein sequence ID" value="VEL42240.1"/>
    <property type="molecule type" value="Genomic_DNA"/>
</dbReference>
<keyword evidence="2" id="KW-1185">Reference proteome</keyword>
<dbReference type="OrthoDB" id="202825at2759"/>
<protein>
    <recommendedName>
        <fullName evidence="3">Tubulin--tyrosine ligase-like protein 9</fullName>
    </recommendedName>
</protein>
<evidence type="ECO:0000313" key="1">
    <source>
        <dbReference type="EMBL" id="VEL42240.1"/>
    </source>
</evidence>
<comment type="caution">
    <text evidence="1">The sequence shown here is derived from an EMBL/GenBank/DDBJ whole genome shotgun (WGS) entry which is preliminary data.</text>
</comment>
<reference evidence="1" key="1">
    <citation type="submission" date="2018-11" db="EMBL/GenBank/DDBJ databases">
        <authorList>
            <consortium name="Pathogen Informatics"/>
        </authorList>
    </citation>
    <scope>NUCLEOTIDE SEQUENCE</scope>
</reference>
<accession>A0A448XQ80</accession>
<dbReference type="AlphaFoldDB" id="A0A448XQ80"/>
<proteinExistence type="predicted"/>
<dbReference type="Proteomes" id="UP000784294">
    <property type="component" value="Unassembled WGS sequence"/>
</dbReference>
<evidence type="ECO:0008006" key="3">
    <source>
        <dbReference type="Google" id="ProtNLM"/>
    </source>
</evidence>
<evidence type="ECO:0000313" key="2">
    <source>
        <dbReference type="Proteomes" id="UP000784294"/>
    </source>
</evidence>
<sequence>MDVMRNRGWQEVLNEVENCDIYWCDREWIKDKFDKKYLPDNMRINHFRNYFEVVIFIFFYPVKTF</sequence>
<name>A0A448XQ80_9PLAT</name>
<organism evidence="1 2">
    <name type="scientific">Protopolystoma xenopodis</name>
    <dbReference type="NCBI Taxonomy" id="117903"/>
    <lineage>
        <taxon>Eukaryota</taxon>
        <taxon>Metazoa</taxon>
        <taxon>Spiralia</taxon>
        <taxon>Lophotrochozoa</taxon>
        <taxon>Platyhelminthes</taxon>
        <taxon>Monogenea</taxon>
        <taxon>Polyopisthocotylea</taxon>
        <taxon>Polystomatidea</taxon>
        <taxon>Polystomatidae</taxon>
        <taxon>Protopolystoma</taxon>
    </lineage>
</organism>
<gene>
    <name evidence="1" type="ORF">PXEA_LOCUS35680</name>
</gene>